<proteinExistence type="predicted"/>
<dbReference type="GO" id="GO:0006777">
    <property type="term" value="P:Mo-molybdopterin cofactor biosynthetic process"/>
    <property type="evidence" value="ECO:0007669"/>
    <property type="project" value="UniProtKB-KW"/>
</dbReference>
<dbReference type="AlphaFoldDB" id="A0A813EIC7"/>
<evidence type="ECO:0000256" key="1">
    <source>
        <dbReference type="ARBA" id="ARBA00005046"/>
    </source>
</evidence>
<dbReference type="PANTHER" id="PTHR43764:SF1">
    <property type="entry name" value="MOLYBDOPTERIN MOLYBDOTRANSFERASE"/>
    <property type="match status" value="1"/>
</dbReference>
<dbReference type="CDD" id="cd00886">
    <property type="entry name" value="MogA_MoaB"/>
    <property type="match status" value="1"/>
</dbReference>
<keyword evidence="6" id="KW-1185">Reference proteome</keyword>
<evidence type="ECO:0000256" key="2">
    <source>
        <dbReference type="ARBA" id="ARBA00013269"/>
    </source>
</evidence>
<dbReference type="EMBL" id="CAJNNV010010119">
    <property type="protein sequence ID" value="CAE8598226.1"/>
    <property type="molecule type" value="Genomic_DNA"/>
</dbReference>
<keyword evidence="3" id="KW-0501">Molybdenum cofactor biosynthesis</keyword>
<dbReference type="SUPFAM" id="SSF53218">
    <property type="entry name" value="Molybdenum cofactor biosynthesis proteins"/>
    <property type="match status" value="1"/>
</dbReference>
<evidence type="ECO:0000256" key="3">
    <source>
        <dbReference type="ARBA" id="ARBA00023150"/>
    </source>
</evidence>
<dbReference type="NCBIfam" id="TIGR00177">
    <property type="entry name" value="molyb_syn"/>
    <property type="match status" value="1"/>
</dbReference>
<name>A0A813EIC7_POLGL</name>
<dbReference type="InterPro" id="IPR001453">
    <property type="entry name" value="MoaB/Mog_dom"/>
</dbReference>
<dbReference type="PROSITE" id="PS01078">
    <property type="entry name" value="MOCF_BIOSYNTHESIS_1"/>
    <property type="match status" value="1"/>
</dbReference>
<dbReference type="OrthoDB" id="444883at2759"/>
<dbReference type="Gene3D" id="3.40.980.10">
    <property type="entry name" value="MoaB/Mog-like domain"/>
    <property type="match status" value="2"/>
</dbReference>
<comment type="caution">
    <text evidence="5">The sequence shown here is derived from an EMBL/GenBank/DDBJ whole genome shotgun (WGS) entry which is preliminary data.</text>
</comment>
<dbReference type="InterPro" id="IPR008284">
    <property type="entry name" value="MoCF_biosynth_CS"/>
</dbReference>
<comment type="pathway">
    <text evidence="1">Cofactor biosynthesis; molybdopterin biosynthesis.</text>
</comment>
<dbReference type="SUPFAM" id="SSF53474">
    <property type="entry name" value="alpha/beta-Hydrolases"/>
    <property type="match status" value="1"/>
</dbReference>
<dbReference type="PANTHER" id="PTHR43764">
    <property type="entry name" value="MOLYBDENUM COFACTOR BIOSYNTHESIS"/>
    <property type="match status" value="1"/>
</dbReference>
<accession>A0A813EIC7</accession>
<evidence type="ECO:0000259" key="4">
    <source>
        <dbReference type="SMART" id="SM00852"/>
    </source>
</evidence>
<dbReference type="Pfam" id="PF00994">
    <property type="entry name" value="MoCF_biosynth"/>
    <property type="match status" value="1"/>
</dbReference>
<dbReference type="InterPro" id="IPR036425">
    <property type="entry name" value="MoaB/Mog-like_dom_sf"/>
</dbReference>
<reference evidence="5" key="1">
    <citation type="submission" date="2021-02" db="EMBL/GenBank/DDBJ databases">
        <authorList>
            <person name="Dougan E. K."/>
            <person name="Rhodes N."/>
            <person name="Thang M."/>
            <person name="Chan C."/>
        </authorList>
    </citation>
    <scope>NUCLEOTIDE SEQUENCE</scope>
</reference>
<dbReference type="SMART" id="SM00852">
    <property type="entry name" value="MoCF_biosynth"/>
    <property type="match status" value="1"/>
</dbReference>
<dbReference type="EC" id="2.10.1.1" evidence="2"/>
<organism evidence="5 6">
    <name type="scientific">Polarella glacialis</name>
    <name type="common">Dinoflagellate</name>
    <dbReference type="NCBI Taxonomy" id="89957"/>
    <lineage>
        <taxon>Eukaryota</taxon>
        <taxon>Sar</taxon>
        <taxon>Alveolata</taxon>
        <taxon>Dinophyceae</taxon>
        <taxon>Suessiales</taxon>
        <taxon>Suessiaceae</taxon>
        <taxon>Polarella</taxon>
    </lineage>
</organism>
<sequence length="681" mass="73425">MAVFNNCCDDYGVVCNSAYSSFLPPPPPPTPPPPTFTASEQSVLTLTTGTRTSVTSTSVTSTSATRTSATTTASTATSTTSRTMTSTLTSTTTSTLMSTCSQSERGPETISLKVGGMSRQVVLYMPAGTQKWPLWMVMPGTGDTAKWMMDYIGLVQFAKEKQFGFVVLGGSGVGAKKEFNVKRHARPDPSGVDDVAYAKAVLDTLLDMPCIDAQRVHCAGYSNGGRFCSLLASEMSDRIASIATVAGLRYPHPNNAKRAVPILAFHGTSDWINPWAGNGNPEYWHESVLDAFHQWDAFNGCPVETTEKWIPIRGQAYKQEAKAGCRDAATVELVMLKGGGHTWPGSAAAWMTRNLGRCSEDVSANRMMWEFFSQHPMPTRSPLDGTFQLLRADEGLHSVERRNVTLFMCASGASLLLVCAVLGSRRWQGLRPRADDLESREIRGKLQTNGFEEKVYGEPYGNFKKRQKKATEEQMAVFEASKDLHARTEAREILVGQALAAGVQGAGGGGHSTVCGQECDAPAPDALPNHSGSAVEVRIAVLTASDRAAKGIYQDESGPAILEMVRSFSERSGALSPRFVHQQILADDEDSIFSTLEAWSESKACDLIITTGGTGFGPRDVTPEAWQTSFLEPHSILSRGLCGITRNQVIVINLPGNPAAVKQCLSVLLPVLPHALRMVKG</sequence>
<dbReference type="GO" id="GO:0061599">
    <property type="term" value="F:molybdopterin molybdotransferase activity"/>
    <property type="evidence" value="ECO:0007669"/>
    <property type="project" value="UniProtKB-EC"/>
</dbReference>
<gene>
    <name evidence="5" type="ORF">PGLA1383_LOCUS16637</name>
</gene>
<protein>
    <recommendedName>
        <fullName evidence="2">molybdopterin molybdotransferase</fullName>
        <ecNumber evidence="2">2.10.1.1</ecNumber>
    </recommendedName>
</protein>
<dbReference type="InterPro" id="IPR051920">
    <property type="entry name" value="MPT_Adenylyltrnsfr/MoaC-Rel"/>
</dbReference>
<feature type="domain" description="MoaB/Mog" evidence="4">
    <location>
        <begin position="540"/>
        <end position="675"/>
    </location>
</feature>
<dbReference type="InterPro" id="IPR029058">
    <property type="entry name" value="AB_hydrolase_fold"/>
</dbReference>
<evidence type="ECO:0000313" key="5">
    <source>
        <dbReference type="EMBL" id="CAE8598226.1"/>
    </source>
</evidence>
<evidence type="ECO:0000313" key="6">
    <source>
        <dbReference type="Proteomes" id="UP000654075"/>
    </source>
</evidence>
<dbReference type="Gene3D" id="3.40.50.1820">
    <property type="entry name" value="alpha/beta hydrolase"/>
    <property type="match status" value="1"/>
</dbReference>
<dbReference type="Proteomes" id="UP000654075">
    <property type="component" value="Unassembled WGS sequence"/>
</dbReference>